<evidence type="ECO:0000256" key="1">
    <source>
        <dbReference type="SAM" id="MobiDB-lite"/>
    </source>
</evidence>
<evidence type="ECO:0000313" key="2">
    <source>
        <dbReference type="EMBL" id="OWT43444.1"/>
    </source>
</evidence>
<comment type="caution">
    <text evidence="2">The sequence shown here is derived from an EMBL/GenBank/DDBJ whole genome shotgun (WGS) entry which is preliminary data.</text>
</comment>
<gene>
    <name evidence="2" type="ORF">VFPPC_17407</name>
</gene>
<organism evidence="2 3">
    <name type="scientific">Pochonia chlamydosporia 170</name>
    <dbReference type="NCBI Taxonomy" id="1380566"/>
    <lineage>
        <taxon>Eukaryota</taxon>
        <taxon>Fungi</taxon>
        <taxon>Dikarya</taxon>
        <taxon>Ascomycota</taxon>
        <taxon>Pezizomycotina</taxon>
        <taxon>Sordariomycetes</taxon>
        <taxon>Hypocreomycetidae</taxon>
        <taxon>Hypocreales</taxon>
        <taxon>Clavicipitaceae</taxon>
        <taxon>Pochonia</taxon>
    </lineage>
</organism>
<keyword evidence="3" id="KW-1185">Reference proteome</keyword>
<dbReference type="KEGG" id="pchm:VFPPC_17407"/>
<dbReference type="EMBL" id="LSBJ02000001">
    <property type="protein sequence ID" value="OWT43444.1"/>
    <property type="molecule type" value="Genomic_DNA"/>
</dbReference>
<reference evidence="2 3" key="1">
    <citation type="journal article" date="2016" name="PLoS Pathog.">
        <title>Biosynthesis of antibiotic leucinostatins in bio-control fungus Purpureocillium lilacinum and their inhibition on phytophthora revealed by genome mining.</title>
        <authorList>
            <person name="Wang G."/>
            <person name="Liu Z."/>
            <person name="Lin R."/>
            <person name="Li E."/>
            <person name="Mao Z."/>
            <person name="Ling J."/>
            <person name="Yang Y."/>
            <person name="Yin W.B."/>
            <person name="Xie B."/>
        </authorList>
    </citation>
    <scope>NUCLEOTIDE SEQUENCE [LARGE SCALE GENOMIC DNA]</scope>
    <source>
        <strain evidence="2">170</strain>
    </source>
</reference>
<dbReference type="Proteomes" id="UP000078397">
    <property type="component" value="Unassembled WGS sequence"/>
</dbReference>
<dbReference type="RefSeq" id="XP_022285864.1">
    <property type="nucleotide sequence ID" value="XM_022429119.1"/>
</dbReference>
<accession>A0A219AT23</accession>
<feature type="region of interest" description="Disordered" evidence="1">
    <location>
        <begin position="20"/>
        <end position="51"/>
    </location>
</feature>
<proteinExistence type="predicted"/>
<dbReference type="GeneID" id="33936383"/>
<name>A0A219AT23_METCM</name>
<dbReference type="AlphaFoldDB" id="A0A219AT23"/>
<sequence>MTAAKSLECFFFTEGRQTMKPTMRTGEDERVAARKTRNYPEQSNPEKASAKRWQLLRSVCKEQKQGLNNGKEREEEKNAHGGERVWKQFRERMCNQVMVASSIVKERQGKARAKGMTR</sequence>
<evidence type="ECO:0000313" key="3">
    <source>
        <dbReference type="Proteomes" id="UP000078397"/>
    </source>
</evidence>
<protein>
    <submittedName>
        <fullName evidence="2">Uncharacterized protein</fullName>
    </submittedName>
</protein>